<dbReference type="AlphaFoldDB" id="A0A438HG38"/>
<evidence type="ECO:0008006" key="3">
    <source>
        <dbReference type="Google" id="ProtNLM"/>
    </source>
</evidence>
<sequence length="368" mass="42078">MYIAQGMSYADFVSKACERLNINSNGYTFHYTLEFDLSALQQLDDDEDMHMMLSHSYDYARIYVLKRTRRVEVEGGRVNVQNDYCHNSTEETHNSVASCQANNESNLGLSQSFMSRCAEIEVMPHDLNVECSSQPSMRGRRGARVIEQVIRATPQYLPHQICKDFRSRSSLFFATTYDADDGMFPIAFGVVSSENYEDWQWFLQKLKGILLECFSTFGVENHAYCYCHVKENFSSYVTKHSMKGKKCKVDALLLLDSVVYASNTLDEKDVYEYVDSYFKLPMQELIYSGHFNSIPNHNMPTVDADGCVYDAQGRLCPSLKPPCSKEPPGRPRHRQIESQFSSKRLTFCSRCQVAGHNRASCKNPLLVP</sequence>
<dbReference type="EMBL" id="QGNW01000229">
    <property type="protein sequence ID" value="RVW83414.1"/>
    <property type="molecule type" value="Genomic_DNA"/>
</dbReference>
<organism evidence="1 2">
    <name type="scientific">Vitis vinifera</name>
    <name type="common">Grape</name>
    <dbReference type="NCBI Taxonomy" id="29760"/>
    <lineage>
        <taxon>Eukaryota</taxon>
        <taxon>Viridiplantae</taxon>
        <taxon>Streptophyta</taxon>
        <taxon>Embryophyta</taxon>
        <taxon>Tracheophyta</taxon>
        <taxon>Spermatophyta</taxon>
        <taxon>Magnoliopsida</taxon>
        <taxon>eudicotyledons</taxon>
        <taxon>Gunneridae</taxon>
        <taxon>Pentapetalae</taxon>
        <taxon>rosids</taxon>
        <taxon>Vitales</taxon>
        <taxon>Vitaceae</taxon>
        <taxon>Viteae</taxon>
        <taxon>Vitis</taxon>
    </lineage>
</organism>
<evidence type="ECO:0000313" key="1">
    <source>
        <dbReference type="EMBL" id="RVW83414.1"/>
    </source>
</evidence>
<accession>A0A438HG38</accession>
<dbReference type="Proteomes" id="UP000288805">
    <property type="component" value="Unassembled WGS sequence"/>
</dbReference>
<protein>
    <recommendedName>
        <fullName evidence="3">MULE transposase domain-containing protein</fullName>
    </recommendedName>
</protein>
<gene>
    <name evidence="1" type="ORF">CK203_038926</name>
</gene>
<reference evidence="1 2" key="1">
    <citation type="journal article" date="2018" name="PLoS Genet.">
        <title>Population sequencing reveals clonal diversity and ancestral inbreeding in the grapevine cultivar Chardonnay.</title>
        <authorList>
            <person name="Roach M.J."/>
            <person name="Johnson D.L."/>
            <person name="Bohlmann J."/>
            <person name="van Vuuren H.J."/>
            <person name="Jones S.J."/>
            <person name="Pretorius I.S."/>
            <person name="Schmidt S.A."/>
            <person name="Borneman A.R."/>
        </authorList>
    </citation>
    <scope>NUCLEOTIDE SEQUENCE [LARGE SCALE GENOMIC DNA]</scope>
    <source>
        <strain evidence="2">cv. Chardonnay</strain>
        <tissue evidence="1">Leaf</tissue>
    </source>
</reference>
<name>A0A438HG38_VITVI</name>
<evidence type="ECO:0000313" key="2">
    <source>
        <dbReference type="Proteomes" id="UP000288805"/>
    </source>
</evidence>
<comment type="caution">
    <text evidence="1">The sequence shown here is derived from an EMBL/GenBank/DDBJ whole genome shotgun (WGS) entry which is preliminary data.</text>
</comment>
<proteinExistence type="predicted"/>